<evidence type="ECO:0000256" key="2">
    <source>
        <dbReference type="SAM" id="Phobius"/>
    </source>
</evidence>
<evidence type="ECO:0000313" key="3">
    <source>
        <dbReference type="EMBL" id="KAK9421798.1"/>
    </source>
</evidence>
<dbReference type="Proteomes" id="UP001408356">
    <property type="component" value="Unassembled WGS sequence"/>
</dbReference>
<protein>
    <recommendedName>
        <fullName evidence="5">MARVEL domain-containing protein</fullName>
    </recommendedName>
</protein>
<keyword evidence="2" id="KW-0472">Membrane</keyword>
<keyword evidence="2" id="KW-1133">Transmembrane helix</keyword>
<keyword evidence="4" id="KW-1185">Reference proteome</keyword>
<keyword evidence="2" id="KW-0812">Transmembrane</keyword>
<dbReference type="EMBL" id="JARVKF010000157">
    <property type="protein sequence ID" value="KAK9421798.1"/>
    <property type="molecule type" value="Genomic_DNA"/>
</dbReference>
<reference evidence="3 4" key="1">
    <citation type="journal article" date="2024" name="J. Plant Pathol.">
        <title>Sequence and assembly of the genome of Seiridium unicorne, isolate CBS 538.82, causal agent of cypress canker disease.</title>
        <authorList>
            <person name="Scali E."/>
            <person name="Rocca G.D."/>
            <person name="Danti R."/>
            <person name="Garbelotto M."/>
            <person name="Barberini S."/>
            <person name="Baroncelli R."/>
            <person name="Emiliani G."/>
        </authorList>
    </citation>
    <scope>NUCLEOTIDE SEQUENCE [LARGE SCALE GENOMIC DNA]</scope>
    <source>
        <strain evidence="3 4">BM-138-508</strain>
    </source>
</reference>
<organism evidence="3 4">
    <name type="scientific">Seiridium unicorne</name>
    <dbReference type="NCBI Taxonomy" id="138068"/>
    <lineage>
        <taxon>Eukaryota</taxon>
        <taxon>Fungi</taxon>
        <taxon>Dikarya</taxon>
        <taxon>Ascomycota</taxon>
        <taxon>Pezizomycotina</taxon>
        <taxon>Sordariomycetes</taxon>
        <taxon>Xylariomycetidae</taxon>
        <taxon>Amphisphaeriales</taxon>
        <taxon>Sporocadaceae</taxon>
        <taxon>Seiridium</taxon>
    </lineage>
</organism>
<evidence type="ECO:0000313" key="4">
    <source>
        <dbReference type="Proteomes" id="UP001408356"/>
    </source>
</evidence>
<proteinExistence type="predicted"/>
<sequence length="260" mass="29102">MDPNQPQAQSQPQAQPQPQYQPYPQQYQQAPRVIPYSKPWQITKIVFHSLSIVFSIIVLGISIALVVDPDVNQSYQIIWVAPQAGIALIWSIAELITICARRGRGIHPGAQVALHLLLWLGFLVAVGLTSWLVAFALECDYYCREYYYEYNGGQYFSSIQAELAFLALLALVHFILFVRACVETNQRNKMAGPVIMVPQHIYYSQPVAQYPVQSMPPMQQGYPAPPQQAHTSGYYEQPKEAQHQFTGSAPVSQPPAPTAA</sequence>
<comment type="caution">
    <text evidence="3">The sequence shown here is derived from an EMBL/GenBank/DDBJ whole genome shotgun (WGS) entry which is preliminary data.</text>
</comment>
<name>A0ABR2V598_9PEZI</name>
<feature type="transmembrane region" description="Helical" evidence="2">
    <location>
        <begin position="77"/>
        <end position="100"/>
    </location>
</feature>
<feature type="transmembrane region" description="Helical" evidence="2">
    <location>
        <begin position="163"/>
        <end position="182"/>
    </location>
</feature>
<evidence type="ECO:0008006" key="5">
    <source>
        <dbReference type="Google" id="ProtNLM"/>
    </source>
</evidence>
<feature type="region of interest" description="Disordered" evidence="1">
    <location>
        <begin position="1"/>
        <end position="21"/>
    </location>
</feature>
<accession>A0ABR2V598</accession>
<gene>
    <name evidence="3" type="ORF">SUNI508_05399</name>
</gene>
<feature type="transmembrane region" description="Helical" evidence="2">
    <location>
        <begin position="45"/>
        <end position="65"/>
    </location>
</feature>
<feature type="transmembrane region" description="Helical" evidence="2">
    <location>
        <begin position="112"/>
        <end position="137"/>
    </location>
</feature>
<evidence type="ECO:0000256" key="1">
    <source>
        <dbReference type="SAM" id="MobiDB-lite"/>
    </source>
</evidence>
<feature type="region of interest" description="Disordered" evidence="1">
    <location>
        <begin position="219"/>
        <end position="260"/>
    </location>
</feature>